<evidence type="ECO:0000313" key="3">
    <source>
        <dbReference type="Proteomes" id="UP000323161"/>
    </source>
</evidence>
<dbReference type="Proteomes" id="UP000323161">
    <property type="component" value="Unassembled WGS sequence"/>
</dbReference>
<sequence>MSKKYRSAVTGRYVTETFAKKHPRETVGEKSKPSRKTK</sequence>
<evidence type="ECO:0000256" key="1">
    <source>
        <dbReference type="SAM" id="MobiDB-lite"/>
    </source>
</evidence>
<gene>
    <name evidence="2" type="ORF">FWJ25_12230</name>
</gene>
<proteinExistence type="predicted"/>
<dbReference type="AlphaFoldDB" id="A0A5B0VGP5"/>
<organism evidence="2 3">
    <name type="scientific">Marinobacter salinexigens</name>
    <dbReference type="NCBI Taxonomy" id="2919747"/>
    <lineage>
        <taxon>Bacteria</taxon>
        <taxon>Pseudomonadati</taxon>
        <taxon>Pseudomonadota</taxon>
        <taxon>Gammaproteobacteria</taxon>
        <taxon>Pseudomonadales</taxon>
        <taxon>Marinobacteraceae</taxon>
        <taxon>Marinobacter</taxon>
    </lineage>
</organism>
<protein>
    <submittedName>
        <fullName evidence="2">Multidrug transporter</fullName>
    </submittedName>
</protein>
<name>A0A5B0VGP5_9GAMM</name>
<dbReference type="EMBL" id="VTUU01000005">
    <property type="protein sequence ID" value="KAA1173249.1"/>
    <property type="molecule type" value="Genomic_DNA"/>
</dbReference>
<evidence type="ECO:0000313" key="2">
    <source>
        <dbReference type="EMBL" id="KAA1173249.1"/>
    </source>
</evidence>
<feature type="region of interest" description="Disordered" evidence="1">
    <location>
        <begin position="16"/>
        <end position="38"/>
    </location>
</feature>
<reference evidence="2 3" key="1">
    <citation type="submission" date="2019-08" db="EMBL/GenBank/DDBJ databases">
        <title>Marinobacter ZYF650 sp. nov., a marine bacterium isolated from seawater of the Mariana trench.</title>
        <authorList>
            <person name="Ahmad W."/>
        </authorList>
    </citation>
    <scope>NUCLEOTIDE SEQUENCE [LARGE SCALE GENOMIC DNA]</scope>
    <source>
        <strain evidence="2 3">ZYF650</strain>
    </source>
</reference>
<comment type="caution">
    <text evidence="2">The sequence shown here is derived from an EMBL/GenBank/DDBJ whole genome shotgun (WGS) entry which is preliminary data.</text>
</comment>
<keyword evidence="3" id="KW-1185">Reference proteome</keyword>
<accession>A0A5B0VGP5</accession>